<comment type="caution">
    <text evidence="18">The sequence shown here is derived from an EMBL/GenBank/DDBJ whole genome shotgun (WGS) entry which is preliminary data.</text>
</comment>
<keyword evidence="11 15" id="KW-0456">Lyase</keyword>
<dbReference type="EC" id="3.2.2.23" evidence="15"/>
<dbReference type="FunFam" id="1.10.8.50:FF:000003">
    <property type="entry name" value="Formamidopyrimidine-DNA glycosylase"/>
    <property type="match status" value="1"/>
</dbReference>
<dbReference type="Proteomes" id="UP000320948">
    <property type="component" value="Unassembled WGS sequence"/>
</dbReference>
<accession>A0A6N4R0F3</accession>
<evidence type="ECO:0000256" key="9">
    <source>
        <dbReference type="ARBA" id="ARBA00023125"/>
    </source>
</evidence>
<organism evidence="18 19">
    <name type="scientific">Blastochloris viridis</name>
    <name type="common">Rhodopseudomonas viridis</name>
    <dbReference type="NCBI Taxonomy" id="1079"/>
    <lineage>
        <taxon>Bacteria</taxon>
        <taxon>Pseudomonadati</taxon>
        <taxon>Pseudomonadota</taxon>
        <taxon>Alphaproteobacteria</taxon>
        <taxon>Hyphomicrobiales</taxon>
        <taxon>Blastochloridaceae</taxon>
        <taxon>Blastochloris</taxon>
    </lineage>
</organism>
<dbReference type="Pfam" id="PF06827">
    <property type="entry name" value="zf-FPG_IleRS"/>
    <property type="match status" value="1"/>
</dbReference>
<keyword evidence="6 15" id="KW-0863">Zinc-finger</keyword>
<evidence type="ECO:0000256" key="11">
    <source>
        <dbReference type="ARBA" id="ARBA00023239"/>
    </source>
</evidence>
<comment type="catalytic activity">
    <reaction evidence="14 15">
        <text>2'-deoxyribonucleotide-(2'-deoxyribose 5'-phosphate)-2'-deoxyribonucleotide-DNA = a 3'-end 2'-deoxyribonucleotide-(2,3-dehydro-2,3-deoxyribose 5'-phosphate)-DNA + a 5'-end 5'-phospho-2'-deoxyribonucleoside-DNA + H(+)</text>
        <dbReference type="Rhea" id="RHEA:66592"/>
        <dbReference type="Rhea" id="RHEA-COMP:13180"/>
        <dbReference type="Rhea" id="RHEA-COMP:16897"/>
        <dbReference type="Rhea" id="RHEA-COMP:17067"/>
        <dbReference type="ChEBI" id="CHEBI:15378"/>
        <dbReference type="ChEBI" id="CHEBI:136412"/>
        <dbReference type="ChEBI" id="CHEBI:157695"/>
        <dbReference type="ChEBI" id="CHEBI:167181"/>
        <dbReference type="EC" id="4.2.99.18"/>
    </reaction>
</comment>
<evidence type="ECO:0000256" key="14">
    <source>
        <dbReference type="ARBA" id="ARBA00044632"/>
    </source>
</evidence>
<dbReference type="InterPro" id="IPR010663">
    <property type="entry name" value="Znf_FPG/IleRS"/>
</dbReference>
<evidence type="ECO:0000256" key="7">
    <source>
        <dbReference type="ARBA" id="ARBA00022801"/>
    </source>
</evidence>
<dbReference type="PROSITE" id="PS51068">
    <property type="entry name" value="FPG_CAT"/>
    <property type="match status" value="1"/>
</dbReference>
<evidence type="ECO:0000256" key="5">
    <source>
        <dbReference type="ARBA" id="ARBA00022763"/>
    </source>
</evidence>
<dbReference type="Pfam" id="PF06831">
    <property type="entry name" value="H2TH"/>
    <property type="match status" value="1"/>
</dbReference>
<evidence type="ECO:0000256" key="6">
    <source>
        <dbReference type="ARBA" id="ARBA00022771"/>
    </source>
</evidence>
<dbReference type="SUPFAM" id="SSF46946">
    <property type="entry name" value="S13-like H2TH domain"/>
    <property type="match status" value="1"/>
</dbReference>
<keyword evidence="10 15" id="KW-0234">DNA repair</keyword>
<dbReference type="InterPro" id="IPR020629">
    <property type="entry name" value="FPG_Glyclase"/>
</dbReference>
<gene>
    <name evidence="15 18" type="primary">mutM</name>
    <name evidence="15" type="synonym">fpg</name>
    <name evidence="18" type="ORF">DI628_08250</name>
</gene>
<evidence type="ECO:0000256" key="2">
    <source>
        <dbReference type="ARBA" id="ARBA00009409"/>
    </source>
</evidence>
<dbReference type="GO" id="GO:0140078">
    <property type="term" value="F:class I DNA-(apurinic or apyrimidinic site) endonuclease activity"/>
    <property type="evidence" value="ECO:0007669"/>
    <property type="project" value="UniProtKB-EC"/>
</dbReference>
<feature type="active site" description="Schiff-base intermediate with DNA" evidence="15">
    <location>
        <position position="2"/>
    </location>
</feature>
<proteinExistence type="inferred from homology"/>
<dbReference type="CDD" id="cd08966">
    <property type="entry name" value="EcFpg-like_N"/>
    <property type="match status" value="1"/>
</dbReference>
<dbReference type="InterPro" id="IPR000214">
    <property type="entry name" value="Znf_DNA_glyclase/AP_lyase"/>
</dbReference>
<feature type="binding site" evidence="15">
    <location>
        <position position="90"/>
    </location>
    <ligand>
        <name>DNA</name>
        <dbReference type="ChEBI" id="CHEBI:16991"/>
    </ligand>
</feature>
<dbReference type="SMART" id="SM00898">
    <property type="entry name" value="Fapy_DNA_glyco"/>
    <property type="match status" value="1"/>
</dbReference>
<feature type="active site" description="Proton donor; for delta-elimination activity" evidence="15">
    <location>
        <position position="261"/>
    </location>
</feature>
<dbReference type="Gene3D" id="3.20.190.10">
    <property type="entry name" value="MutM-like, N-terminal"/>
    <property type="match status" value="1"/>
</dbReference>
<dbReference type="PANTHER" id="PTHR22993">
    <property type="entry name" value="FORMAMIDOPYRIMIDINE-DNA GLYCOSYLASE"/>
    <property type="match status" value="1"/>
</dbReference>
<dbReference type="SUPFAM" id="SSF57716">
    <property type="entry name" value="Glucocorticoid receptor-like (DNA-binding domain)"/>
    <property type="match status" value="1"/>
</dbReference>
<dbReference type="InterPro" id="IPR010979">
    <property type="entry name" value="Ribosomal_uS13-like_H2TH"/>
</dbReference>
<dbReference type="EMBL" id="VAFM01000002">
    <property type="protein sequence ID" value="TKW60868.1"/>
    <property type="molecule type" value="Genomic_DNA"/>
</dbReference>
<dbReference type="GO" id="GO:0034039">
    <property type="term" value="F:8-oxo-7,8-dihydroguanine DNA N-glycosylase activity"/>
    <property type="evidence" value="ECO:0007669"/>
    <property type="project" value="TreeGrafter"/>
</dbReference>
<keyword evidence="8 15" id="KW-0862">Zinc</keyword>
<dbReference type="Gene3D" id="1.10.8.50">
    <property type="match status" value="1"/>
</dbReference>
<evidence type="ECO:0000256" key="10">
    <source>
        <dbReference type="ARBA" id="ARBA00023204"/>
    </source>
</evidence>
<evidence type="ECO:0000313" key="19">
    <source>
        <dbReference type="Proteomes" id="UP000320948"/>
    </source>
</evidence>
<evidence type="ECO:0000256" key="12">
    <source>
        <dbReference type="ARBA" id="ARBA00023268"/>
    </source>
</evidence>
<dbReference type="InterPro" id="IPR035937">
    <property type="entry name" value="FPG_N"/>
</dbReference>
<name>A0A6N4R0F3_BLAVI</name>
<reference evidence="18 19" key="1">
    <citation type="journal article" date="2017" name="Nat. Commun.">
        <title>In situ click chemistry generation of cyclooxygenase-2 inhibitors.</title>
        <authorList>
            <person name="Bhardwaj A."/>
            <person name="Kaur J."/>
            <person name="Wuest M."/>
            <person name="Wuest F."/>
        </authorList>
    </citation>
    <scope>NUCLEOTIDE SEQUENCE [LARGE SCALE GENOMIC DNA]</scope>
    <source>
        <strain evidence="18">S2_018_000_R2_106</strain>
    </source>
</reference>
<evidence type="ECO:0000256" key="3">
    <source>
        <dbReference type="ARBA" id="ARBA00011245"/>
    </source>
</evidence>
<feature type="binding site" evidence="15">
    <location>
        <position position="109"/>
    </location>
    <ligand>
        <name>DNA</name>
        <dbReference type="ChEBI" id="CHEBI:16991"/>
    </ligand>
</feature>
<dbReference type="InterPro" id="IPR012319">
    <property type="entry name" value="FPG_cat"/>
</dbReference>
<comment type="similarity">
    <text evidence="2 15">Belongs to the FPG family.</text>
</comment>
<dbReference type="GO" id="GO:0008270">
    <property type="term" value="F:zinc ion binding"/>
    <property type="evidence" value="ECO:0007669"/>
    <property type="project" value="UniProtKB-UniRule"/>
</dbReference>
<dbReference type="PROSITE" id="PS01242">
    <property type="entry name" value="ZF_FPG_1"/>
    <property type="match status" value="1"/>
</dbReference>
<dbReference type="PANTHER" id="PTHR22993:SF9">
    <property type="entry name" value="FORMAMIDOPYRIMIDINE-DNA GLYCOSYLASE"/>
    <property type="match status" value="1"/>
</dbReference>
<dbReference type="HAMAP" id="MF_00103">
    <property type="entry name" value="Fapy_DNA_glycosyl"/>
    <property type="match status" value="1"/>
</dbReference>
<dbReference type="NCBIfam" id="TIGR00577">
    <property type="entry name" value="fpg"/>
    <property type="match status" value="1"/>
</dbReference>
<protein>
    <recommendedName>
        <fullName evidence="15">Formamidopyrimidine-DNA glycosylase</fullName>
        <shortName evidence="15">Fapy-DNA glycosylase</shortName>
        <ecNumber evidence="15">3.2.2.23</ecNumber>
    </recommendedName>
    <alternativeName>
        <fullName evidence="15">DNA-(apurinic or apyrimidinic site) lyase MutM</fullName>
        <shortName evidence="15">AP lyase MutM</shortName>
        <ecNumber evidence="15">4.2.99.18</ecNumber>
    </alternativeName>
</protein>
<evidence type="ECO:0000256" key="8">
    <source>
        <dbReference type="ARBA" id="ARBA00022833"/>
    </source>
</evidence>
<dbReference type="InterPro" id="IPR015886">
    <property type="entry name" value="H2TH_FPG"/>
</dbReference>
<comment type="catalytic activity">
    <reaction evidence="1 15">
        <text>Hydrolysis of DNA containing ring-opened 7-methylguanine residues, releasing 2,6-diamino-4-hydroxy-5-(N-methyl)formamidopyrimidine.</text>
        <dbReference type="EC" id="3.2.2.23"/>
    </reaction>
</comment>
<feature type="active site" description="Proton donor; for beta-elimination activity" evidence="15">
    <location>
        <position position="56"/>
    </location>
</feature>
<evidence type="ECO:0000259" key="17">
    <source>
        <dbReference type="PROSITE" id="PS51068"/>
    </source>
</evidence>
<dbReference type="PROSITE" id="PS51066">
    <property type="entry name" value="ZF_FPG_2"/>
    <property type="match status" value="1"/>
</dbReference>
<keyword evidence="12 15" id="KW-0511">Multifunctional enzyme</keyword>
<keyword evidence="13 15" id="KW-0326">Glycosidase</keyword>
<comment type="function">
    <text evidence="15">Involved in base excision repair of DNA damaged by oxidation or by mutagenic agents. Acts as DNA glycosylase that recognizes and removes damaged bases. Has a preference for oxidized purines, such as 7,8-dihydro-8-oxoguanine (8-oxoG). Has AP (apurinic/apyrimidinic) lyase activity and introduces nicks in the DNA strand. Cleaves the DNA backbone by beta-delta elimination to generate a single-strand break at the site of the removed base with both 3'- and 5'-phosphates.</text>
</comment>
<evidence type="ECO:0000256" key="4">
    <source>
        <dbReference type="ARBA" id="ARBA00022723"/>
    </source>
</evidence>
<comment type="subunit">
    <text evidence="3 15">Monomer.</text>
</comment>
<feature type="domain" description="Formamidopyrimidine-DNA glycosylase catalytic" evidence="17">
    <location>
        <begin position="2"/>
        <end position="112"/>
    </location>
</feature>
<dbReference type="SUPFAM" id="SSF81624">
    <property type="entry name" value="N-terminal domain of MutM-like DNA repair proteins"/>
    <property type="match status" value="1"/>
</dbReference>
<evidence type="ECO:0000313" key="18">
    <source>
        <dbReference type="EMBL" id="TKW60868.1"/>
    </source>
</evidence>
<dbReference type="GO" id="GO:0003684">
    <property type="term" value="F:damaged DNA binding"/>
    <property type="evidence" value="ECO:0007669"/>
    <property type="project" value="InterPro"/>
</dbReference>
<feature type="domain" description="FPG-type" evidence="16">
    <location>
        <begin position="237"/>
        <end position="271"/>
    </location>
</feature>
<keyword evidence="7 15" id="KW-0378">Hydrolase</keyword>
<feature type="binding site" evidence="15">
    <location>
        <position position="152"/>
    </location>
    <ligand>
        <name>DNA</name>
        <dbReference type="ChEBI" id="CHEBI:16991"/>
    </ligand>
</feature>
<feature type="active site" description="Proton donor" evidence="15">
    <location>
        <position position="3"/>
    </location>
</feature>
<dbReference type="InterPro" id="IPR015887">
    <property type="entry name" value="DNA_glyclase_Znf_dom_DNA_BS"/>
</dbReference>
<evidence type="ECO:0000259" key="16">
    <source>
        <dbReference type="PROSITE" id="PS51066"/>
    </source>
</evidence>
<evidence type="ECO:0000256" key="13">
    <source>
        <dbReference type="ARBA" id="ARBA00023295"/>
    </source>
</evidence>
<evidence type="ECO:0000256" key="15">
    <source>
        <dbReference type="HAMAP-Rule" id="MF_00103"/>
    </source>
</evidence>
<dbReference type="AlphaFoldDB" id="A0A6N4R0F3"/>
<dbReference type="SMART" id="SM01232">
    <property type="entry name" value="H2TH"/>
    <property type="match status" value="1"/>
</dbReference>
<keyword evidence="9 15" id="KW-0238">DNA-binding</keyword>
<evidence type="ECO:0000256" key="1">
    <source>
        <dbReference type="ARBA" id="ARBA00001668"/>
    </source>
</evidence>
<dbReference type="GO" id="GO:0006284">
    <property type="term" value="P:base-excision repair"/>
    <property type="evidence" value="ECO:0007669"/>
    <property type="project" value="InterPro"/>
</dbReference>
<dbReference type="EC" id="4.2.99.18" evidence="15"/>
<sequence>MPELPEVETTLHGVQPVLEGQRIAHAEVRVPTLRLPTPQASEFEGRTFRNFRRRNKYILAESDTDTSLILHLGMSGRLTLTTSASPILKHDHILLTTTQGQQVRFHDPRRFGLVLLVPTPELSHHPLLRDIGPEPLTDAFNTTYLHNALQGKTIPVKTAIMDGKLVAGVGNIYASESLFRAKIHPLKPANTLTKKQCTTLVGCIQETLHDAIAAGGSSLRDFSHSEGQLGYFQHSFAVYGRKGQPCPVCATPIAAQVVNQRNTFWCPTCQKA</sequence>
<keyword evidence="5 15" id="KW-0227">DNA damage</keyword>
<comment type="cofactor">
    <cofactor evidence="15">
        <name>Zn(2+)</name>
        <dbReference type="ChEBI" id="CHEBI:29105"/>
    </cofactor>
    <text evidence="15">Binds 1 zinc ion per subunit.</text>
</comment>
<dbReference type="Pfam" id="PF01149">
    <property type="entry name" value="Fapy_DNA_glyco"/>
    <property type="match status" value="1"/>
</dbReference>
<dbReference type="NCBIfam" id="NF002211">
    <property type="entry name" value="PRK01103.1"/>
    <property type="match status" value="1"/>
</dbReference>
<keyword evidence="4 15" id="KW-0479">Metal-binding</keyword>